<feature type="domain" description="CN hydrolase" evidence="2">
    <location>
        <begin position="1"/>
        <end position="254"/>
    </location>
</feature>
<dbReference type="EMBL" id="JBITLV010000001">
    <property type="protein sequence ID" value="MFI7585937.1"/>
    <property type="molecule type" value="Genomic_DNA"/>
</dbReference>
<protein>
    <submittedName>
        <fullName evidence="3">Nitrilase-related carbon-nitrogen hydrolase</fullName>
    </submittedName>
</protein>
<organism evidence="3 4">
    <name type="scientific">Spongisporangium articulatum</name>
    <dbReference type="NCBI Taxonomy" id="3362603"/>
    <lineage>
        <taxon>Bacteria</taxon>
        <taxon>Bacillati</taxon>
        <taxon>Actinomycetota</taxon>
        <taxon>Actinomycetes</taxon>
        <taxon>Kineosporiales</taxon>
        <taxon>Kineosporiaceae</taxon>
        <taxon>Spongisporangium</taxon>
    </lineage>
</organism>
<dbReference type="InterPro" id="IPR003010">
    <property type="entry name" value="C-N_Hydrolase"/>
</dbReference>
<dbReference type="InterPro" id="IPR036526">
    <property type="entry name" value="C-N_Hydrolase_sf"/>
</dbReference>
<evidence type="ECO:0000259" key="2">
    <source>
        <dbReference type="PROSITE" id="PS50263"/>
    </source>
</evidence>
<reference evidence="3 4" key="1">
    <citation type="submission" date="2024-10" db="EMBL/GenBank/DDBJ databases">
        <title>The Natural Products Discovery Center: Release of the First 8490 Sequenced Strains for Exploring Actinobacteria Biosynthetic Diversity.</title>
        <authorList>
            <person name="Kalkreuter E."/>
            <person name="Kautsar S.A."/>
            <person name="Yang D."/>
            <person name="Bader C.D."/>
            <person name="Teijaro C.N."/>
            <person name="Fluegel L."/>
            <person name="Davis C.M."/>
            <person name="Simpson J.R."/>
            <person name="Lauterbach L."/>
            <person name="Steele A.D."/>
            <person name="Gui C."/>
            <person name="Meng S."/>
            <person name="Li G."/>
            <person name="Viehrig K."/>
            <person name="Ye F."/>
            <person name="Su P."/>
            <person name="Kiefer A.F."/>
            <person name="Nichols A."/>
            <person name="Cepeda A.J."/>
            <person name="Yan W."/>
            <person name="Fan B."/>
            <person name="Jiang Y."/>
            <person name="Adhikari A."/>
            <person name="Zheng C.-J."/>
            <person name="Schuster L."/>
            <person name="Cowan T.M."/>
            <person name="Smanski M.J."/>
            <person name="Chevrette M.G."/>
            <person name="De Carvalho L.P.S."/>
            <person name="Shen B."/>
        </authorList>
    </citation>
    <scope>NUCLEOTIDE SEQUENCE [LARGE SCALE GENOMIC DNA]</scope>
    <source>
        <strain evidence="3 4">NPDC049639</strain>
    </source>
</reference>
<keyword evidence="4" id="KW-1185">Reference proteome</keyword>
<dbReference type="Gene3D" id="3.60.110.10">
    <property type="entry name" value="Carbon-nitrogen hydrolase"/>
    <property type="match status" value="1"/>
</dbReference>
<dbReference type="Pfam" id="PF00795">
    <property type="entry name" value="CN_hydrolase"/>
    <property type="match status" value="1"/>
</dbReference>
<gene>
    <name evidence="3" type="ORF">ACIB24_02540</name>
</gene>
<evidence type="ECO:0000313" key="4">
    <source>
        <dbReference type="Proteomes" id="UP001612915"/>
    </source>
</evidence>
<evidence type="ECO:0000313" key="3">
    <source>
        <dbReference type="EMBL" id="MFI7585937.1"/>
    </source>
</evidence>
<name>A0ABW8AIV0_9ACTN</name>
<proteinExistence type="inferred from homology"/>
<dbReference type="InterPro" id="IPR001110">
    <property type="entry name" value="UPF0012_CS"/>
</dbReference>
<dbReference type="Proteomes" id="UP001612915">
    <property type="component" value="Unassembled WGS sequence"/>
</dbReference>
<sequence length="272" mass="29088">MRVHVLQLAYDDDEPVAARVERAAALVSGQRDADLVVLPELWAPTGMNYDLWTAHAESVDGPTVAAVAEAAKAIGAYVHAGSIVETAGPDAPPEARGPQGRGLWNTSVLIGPEGDTLATYRKVHRFGFASGEPQLMEAGEQLVTADLDLPDGRVRIGLATCYDIRFPEQFRRLLDAGAEVFVVPAAWPARRVAHWTLLGRARAVENQCTVVQCNTAGTHAGVAMGGHSQVVDGTGVVLAEAGDGEEVLVVDVDLDVTRRWRADFPVLADRRL</sequence>
<accession>A0ABW8AIV0</accession>
<comment type="similarity">
    <text evidence="1">Belongs to the carbon-nitrogen hydrolase superfamily. NIT1/NIT2 family.</text>
</comment>
<dbReference type="PROSITE" id="PS01227">
    <property type="entry name" value="UPF0012"/>
    <property type="match status" value="1"/>
</dbReference>
<keyword evidence="3" id="KW-0378">Hydrolase</keyword>
<dbReference type="PROSITE" id="PS50263">
    <property type="entry name" value="CN_HYDROLASE"/>
    <property type="match status" value="1"/>
</dbReference>
<dbReference type="PANTHER" id="PTHR23088">
    <property type="entry name" value="NITRILASE-RELATED"/>
    <property type="match status" value="1"/>
</dbReference>
<evidence type="ECO:0000256" key="1">
    <source>
        <dbReference type="ARBA" id="ARBA00010613"/>
    </source>
</evidence>
<dbReference type="GO" id="GO:0016787">
    <property type="term" value="F:hydrolase activity"/>
    <property type="evidence" value="ECO:0007669"/>
    <property type="project" value="UniProtKB-KW"/>
</dbReference>
<dbReference type="RefSeq" id="WP_398274698.1">
    <property type="nucleotide sequence ID" value="NZ_JBITLV010000001.1"/>
</dbReference>
<dbReference type="SUPFAM" id="SSF56317">
    <property type="entry name" value="Carbon-nitrogen hydrolase"/>
    <property type="match status" value="1"/>
</dbReference>
<dbReference type="PANTHER" id="PTHR23088:SF27">
    <property type="entry name" value="DEAMINATED GLUTATHIONE AMIDASE"/>
    <property type="match status" value="1"/>
</dbReference>
<comment type="caution">
    <text evidence="3">The sequence shown here is derived from an EMBL/GenBank/DDBJ whole genome shotgun (WGS) entry which is preliminary data.</text>
</comment>